<organism evidence="5 6">
    <name type="scientific">Leptotrombidium deliense</name>
    <dbReference type="NCBI Taxonomy" id="299467"/>
    <lineage>
        <taxon>Eukaryota</taxon>
        <taxon>Metazoa</taxon>
        <taxon>Ecdysozoa</taxon>
        <taxon>Arthropoda</taxon>
        <taxon>Chelicerata</taxon>
        <taxon>Arachnida</taxon>
        <taxon>Acari</taxon>
        <taxon>Acariformes</taxon>
        <taxon>Trombidiformes</taxon>
        <taxon>Prostigmata</taxon>
        <taxon>Anystina</taxon>
        <taxon>Parasitengona</taxon>
        <taxon>Trombiculoidea</taxon>
        <taxon>Trombiculidae</taxon>
        <taxon>Leptotrombidium</taxon>
    </lineage>
</organism>
<dbReference type="PROSITE" id="PS50038">
    <property type="entry name" value="FZ"/>
    <property type="match status" value="2"/>
</dbReference>
<evidence type="ECO:0000313" key="6">
    <source>
        <dbReference type="Proteomes" id="UP000288716"/>
    </source>
</evidence>
<dbReference type="SUPFAM" id="SSF63501">
    <property type="entry name" value="Frizzled cysteine-rich domain"/>
    <property type="match status" value="2"/>
</dbReference>
<keyword evidence="6" id="KW-1185">Reference proteome</keyword>
<dbReference type="GO" id="GO:0042813">
    <property type="term" value="F:Wnt receptor activity"/>
    <property type="evidence" value="ECO:0007669"/>
    <property type="project" value="TreeGrafter"/>
</dbReference>
<gene>
    <name evidence="5" type="ORF">B4U80_06094</name>
</gene>
<dbReference type="PANTHER" id="PTHR11309">
    <property type="entry name" value="FRIZZLED"/>
    <property type="match status" value="1"/>
</dbReference>
<keyword evidence="2 3" id="KW-1015">Disulfide bond</keyword>
<dbReference type="InterPro" id="IPR020067">
    <property type="entry name" value="Frizzled_dom"/>
</dbReference>
<evidence type="ECO:0000259" key="4">
    <source>
        <dbReference type="PROSITE" id="PS50038"/>
    </source>
</evidence>
<dbReference type="Gene3D" id="1.10.2000.10">
    <property type="entry name" value="Frizzled cysteine-rich domain"/>
    <property type="match status" value="2"/>
</dbReference>
<comment type="caution">
    <text evidence="3">Lacks conserved residue(s) required for the propagation of feature annotation.</text>
</comment>
<dbReference type="GO" id="GO:0035567">
    <property type="term" value="P:non-canonical Wnt signaling pathway"/>
    <property type="evidence" value="ECO:0007669"/>
    <property type="project" value="TreeGrafter"/>
</dbReference>
<dbReference type="PANTHER" id="PTHR11309:SF47">
    <property type="entry name" value="FRIZZLED"/>
    <property type="match status" value="1"/>
</dbReference>
<comment type="caution">
    <text evidence="5">The sequence shown here is derived from an EMBL/GenBank/DDBJ whole genome shotgun (WGS) entry which is preliminary data.</text>
</comment>
<evidence type="ECO:0000256" key="3">
    <source>
        <dbReference type="PROSITE-ProRule" id="PRU00090"/>
    </source>
</evidence>
<evidence type="ECO:0000313" key="5">
    <source>
        <dbReference type="EMBL" id="RWS18989.1"/>
    </source>
</evidence>
<proteinExistence type="predicted"/>
<dbReference type="VEuPathDB" id="VectorBase:LDEU013051"/>
<dbReference type="InterPro" id="IPR015526">
    <property type="entry name" value="Frizzled/SFRP"/>
</dbReference>
<dbReference type="Pfam" id="PF01392">
    <property type="entry name" value="Fz"/>
    <property type="match status" value="2"/>
</dbReference>
<dbReference type="GO" id="GO:0017147">
    <property type="term" value="F:Wnt-protein binding"/>
    <property type="evidence" value="ECO:0007669"/>
    <property type="project" value="TreeGrafter"/>
</dbReference>
<evidence type="ECO:0000256" key="1">
    <source>
        <dbReference type="ARBA" id="ARBA00022473"/>
    </source>
</evidence>
<dbReference type="InterPro" id="IPR036790">
    <property type="entry name" value="Frizzled_dom_sf"/>
</dbReference>
<dbReference type="GO" id="GO:0005886">
    <property type="term" value="C:plasma membrane"/>
    <property type="evidence" value="ECO:0007669"/>
    <property type="project" value="TreeGrafter"/>
</dbReference>
<feature type="disulfide bond" evidence="3">
    <location>
        <begin position="156"/>
        <end position="202"/>
    </location>
</feature>
<feature type="domain" description="FZ" evidence="4">
    <location>
        <begin position="143"/>
        <end position="222"/>
    </location>
</feature>
<evidence type="ECO:0000256" key="2">
    <source>
        <dbReference type="ARBA" id="ARBA00023157"/>
    </source>
</evidence>
<dbReference type="GO" id="GO:0060070">
    <property type="term" value="P:canonical Wnt signaling pathway"/>
    <property type="evidence" value="ECO:0007669"/>
    <property type="project" value="TreeGrafter"/>
</dbReference>
<accession>A0A443RVB8</accession>
<feature type="disulfide bond" evidence="3">
    <location>
        <begin position="59"/>
        <end position="83"/>
    </location>
</feature>
<protein>
    <recommendedName>
        <fullName evidence="4">FZ domain-containing protein</fullName>
    </recommendedName>
</protein>
<reference evidence="5 6" key="1">
    <citation type="journal article" date="2018" name="Gigascience">
        <title>Genomes of trombidid mites reveal novel predicted allergens and laterally-transferred genes associated with secondary metabolism.</title>
        <authorList>
            <person name="Dong X."/>
            <person name="Chaisiri K."/>
            <person name="Xia D."/>
            <person name="Armstrong S.D."/>
            <person name="Fang Y."/>
            <person name="Donnelly M.J."/>
            <person name="Kadowaki T."/>
            <person name="McGarry J.W."/>
            <person name="Darby A.C."/>
            <person name="Makepeace B.L."/>
        </authorList>
    </citation>
    <scope>NUCLEOTIDE SEQUENCE [LARGE SCALE GENOMIC DNA]</scope>
    <source>
        <strain evidence="5">UoL-UT</strain>
    </source>
</reference>
<feature type="disulfide bond" evidence="3">
    <location>
        <begin position="148"/>
        <end position="209"/>
    </location>
</feature>
<dbReference type="EMBL" id="NCKV01031505">
    <property type="protein sequence ID" value="RWS18989.1"/>
    <property type="molecule type" value="Genomic_DNA"/>
</dbReference>
<dbReference type="OrthoDB" id="10053709at2759"/>
<dbReference type="Proteomes" id="UP000288716">
    <property type="component" value="Unassembled WGS sequence"/>
</dbReference>
<dbReference type="STRING" id="299467.A0A443RVB8"/>
<feature type="domain" description="FZ" evidence="4">
    <location>
        <begin position="1"/>
        <end position="95"/>
    </location>
</feature>
<sequence length="222" mass="25044">MYPNLLNHTSQMEAERNINQYRYLIDTKCSPYLQQFLCLLYAPVCTGIGKTIPPCCSLCVMSRKGCEPVIRKYGNQWPETFNCEKFAKETLCLGNANTDCGELKTINESLPTLTNENMTTTSLVILPVTSTKKIETSTFISKVEPEKCESLTIPMCRGLKYNQTIFPNLLNHTNQDDAALEIHQFWPLIEIKCSPHLKLLLCSVYAPICTPLATIIPPCRSL</sequence>
<dbReference type="SMART" id="SM00063">
    <property type="entry name" value="FRI"/>
    <property type="match status" value="2"/>
</dbReference>
<name>A0A443RVB8_9ACAR</name>
<keyword evidence="1" id="KW-0217">Developmental protein</keyword>
<feature type="non-terminal residue" evidence="5">
    <location>
        <position position="222"/>
    </location>
</feature>
<dbReference type="AlphaFoldDB" id="A0A443RVB8"/>